<comment type="similarity">
    <text evidence="1">Belongs to the ABC transporter superfamily.</text>
</comment>
<proteinExistence type="inferred from homology"/>
<reference evidence="6 7" key="1">
    <citation type="submission" date="2018-09" db="EMBL/GenBank/DDBJ databases">
        <title>Murine metabolic-syndrome-specific gut microbial biobank.</title>
        <authorList>
            <person name="Liu C."/>
        </authorList>
    </citation>
    <scope>NUCLEOTIDE SEQUENCE [LARGE SCALE GENOMIC DNA]</scope>
    <source>
        <strain evidence="6 7">0.1xD8-82</strain>
    </source>
</reference>
<feature type="domain" description="ABC transporter" evidence="5">
    <location>
        <begin position="5"/>
        <end position="233"/>
    </location>
</feature>
<evidence type="ECO:0000313" key="6">
    <source>
        <dbReference type="EMBL" id="RKI93113.1"/>
    </source>
</evidence>
<dbReference type="PROSITE" id="PS50893">
    <property type="entry name" value="ABC_TRANSPORTER_2"/>
    <property type="match status" value="1"/>
</dbReference>
<evidence type="ECO:0000256" key="4">
    <source>
        <dbReference type="ARBA" id="ARBA00022840"/>
    </source>
</evidence>
<comment type="caution">
    <text evidence="6">The sequence shown here is derived from an EMBL/GenBank/DDBJ whole genome shotgun (WGS) entry which is preliminary data.</text>
</comment>
<dbReference type="OrthoDB" id="9809205at2"/>
<organism evidence="6 7">
    <name type="scientific">Parablautia intestinalis</name>
    <dbReference type="NCBI Taxonomy" id="2320100"/>
    <lineage>
        <taxon>Bacteria</taxon>
        <taxon>Bacillati</taxon>
        <taxon>Bacillota</taxon>
        <taxon>Clostridia</taxon>
        <taxon>Lachnospirales</taxon>
        <taxon>Lachnospiraceae</taxon>
        <taxon>Parablautia</taxon>
    </lineage>
</organism>
<evidence type="ECO:0000256" key="1">
    <source>
        <dbReference type="ARBA" id="ARBA00005417"/>
    </source>
</evidence>
<dbReference type="EMBL" id="RAYQ01000003">
    <property type="protein sequence ID" value="RKI93113.1"/>
    <property type="molecule type" value="Genomic_DNA"/>
</dbReference>
<accession>A0A3A9AZZ1</accession>
<gene>
    <name evidence="6" type="ORF">D7V94_03755</name>
</gene>
<dbReference type="SUPFAM" id="SSF52540">
    <property type="entry name" value="P-loop containing nucleoside triphosphate hydrolases"/>
    <property type="match status" value="1"/>
</dbReference>
<dbReference type="CDD" id="cd03268">
    <property type="entry name" value="ABC_BcrA_bacitracin_resist"/>
    <property type="match status" value="1"/>
</dbReference>
<keyword evidence="4 6" id="KW-0067">ATP-binding</keyword>
<dbReference type="InterPro" id="IPR027417">
    <property type="entry name" value="P-loop_NTPase"/>
</dbReference>
<dbReference type="Proteomes" id="UP000280696">
    <property type="component" value="Unassembled WGS sequence"/>
</dbReference>
<name>A0A3A9AZZ1_9FIRM</name>
<sequence>MEYTIQTYGLCKKYGGCSVVQNVSMHVPKGKIYGLLGRNGAGKTTIMKILLGLVKKDSGSVTLFNQVMADYQSGIYARIGSTIESPGFYSNLTAVENLSVFSRLRGKVDKNKIRNALNVVGLPYQDKKIFSKYSLGMKQRLAIANAIINDPELLILDEPTNGLDPIGIAEMRILIRRLSHECGKTILISSHQLSEMEQMVDWIGIIHEGRMLEECSYQQLEENRQHSYIRLVVKEPEQVYEYLKKTLSIENIKRPEASAIEIYDLKYGTLELNSRLFAAGFAVAEISKCQNSLEDYFKKMTGGAGIA</sequence>
<dbReference type="GO" id="GO:0016887">
    <property type="term" value="F:ATP hydrolysis activity"/>
    <property type="evidence" value="ECO:0007669"/>
    <property type="project" value="InterPro"/>
</dbReference>
<keyword evidence="2" id="KW-0813">Transport</keyword>
<keyword evidence="3" id="KW-0547">Nucleotide-binding</keyword>
<dbReference type="InterPro" id="IPR003439">
    <property type="entry name" value="ABC_transporter-like_ATP-bd"/>
</dbReference>
<dbReference type="PROSITE" id="PS00211">
    <property type="entry name" value="ABC_TRANSPORTER_1"/>
    <property type="match status" value="1"/>
</dbReference>
<dbReference type="InterPro" id="IPR003593">
    <property type="entry name" value="AAA+_ATPase"/>
</dbReference>
<evidence type="ECO:0000256" key="3">
    <source>
        <dbReference type="ARBA" id="ARBA00022741"/>
    </source>
</evidence>
<dbReference type="RefSeq" id="WP_120466945.1">
    <property type="nucleotide sequence ID" value="NZ_RAYQ01000003.1"/>
</dbReference>
<evidence type="ECO:0000259" key="5">
    <source>
        <dbReference type="PROSITE" id="PS50893"/>
    </source>
</evidence>
<evidence type="ECO:0000256" key="2">
    <source>
        <dbReference type="ARBA" id="ARBA00022448"/>
    </source>
</evidence>
<dbReference type="SMART" id="SM00382">
    <property type="entry name" value="AAA"/>
    <property type="match status" value="1"/>
</dbReference>
<evidence type="ECO:0000313" key="7">
    <source>
        <dbReference type="Proteomes" id="UP000280696"/>
    </source>
</evidence>
<dbReference type="GO" id="GO:0005524">
    <property type="term" value="F:ATP binding"/>
    <property type="evidence" value="ECO:0007669"/>
    <property type="project" value="UniProtKB-KW"/>
</dbReference>
<dbReference type="Pfam" id="PF00005">
    <property type="entry name" value="ABC_tran"/>
    <property type="match status" value="1"/>
</dbReference>
<dbReference type="InterPro" id="IPR017871">
    <property type="entry name" value="ABC_transporter-like_CS"/>
</dbReference>
<keyword evidence="7" id="KW-1185">Reference proteome</keyword>
<dbReference type="AlphaFoldDB" id="A0A3A9AZZ1"/>
<dbReference type="PANTHER" id="PTHR43335">
    <property type="entry name" value="ABC TRANSPORTER, ATP-BINDING PROTEIN"/>
    <property type="match status" value="1"/>
</dbReference>
<protein>
    <submittedName>
        <fullName evidence="6">ABC transporter ATP-binding protein</fullName>
    </submittedName>
</protein>
<dbReference type="PANTHER" id="PTHR43335:SF8">
    <property type="entry name" value="ABC TRANSPORTER, ATP-BINDING PROTEIN"/>
    <property type="match status" value="1"/>
</dbReference>
<dbReference type="Gene3D" id="3.40.50.300">
    <property type="entry name" value="P-loop containing nucleotide triphosphate hydrolases"/>
    <property type="match status" value="1"/>
</dbReference>